<keyword evidence="1 3" id="KW-0808">Transferase</keyword>
<evidence type="ECO:0000259" key="2">
    <source>
        <dbReference type="Pfam" id="PF13649"/>
    </source>
</evidence>
<dbReference type="InterPro" id="IPR041698">
    <property type="entry name" value="Methyltransf_25"/>
</dbReference>
<sequence>MPSVEENLNQWSNHEWSSGGDEWSVGYGGTEAMWTWTIRPRIGPFLPADHILEIAPGFGRATQYLAPSCNRLTAVDLTQRCIDACKKRFADLDHIEYHVNDGLSLDMVQDDSVDFVFSWDSLIHVEEDVIRGYLAQLAKKLVPGGTGFLHHSNMAAYRGADGELTIENKHWRATSMSAEKFRQFCREAGLRCLVQELIPWGGVDYTDCFSVFRRESPGLLRRKPRVIENSDFFTHVQKRQATEIREITRAYREV</sequence>
<evidence type="ECO:0000313" key="3">
    <source>
        <dbReference type="EMBL" id="SDO85037.1"/>
    </source>
</evidence>
<dbReference type="InterPro" id="IPR029063">
    <property type="entry name" value="SAM-dependent_MTases_sf"/>
</dbReference>
<dbReference type="AlphaFoldDB" id="A0A1H0MXA8"/>
<keyword evidence="4" id="KW-1185">Reference proteome</keyword>
<organism evidence="3 4">
    <name type="scientific">Actinokineospora alba</name>
    <dbReference type="NCBI Taxonomy" id="504798"/>
    <lineage>
        <taxon>Bacteria</taxon>
        <taxon>Bacillati</taxon>
        <taxon>Actinomycetota</taxon>
        <taxon>Actinomycetes</taxon>
        <taxon>Pseudonocardiales</taxon>
        <taxon>Pseudonocardiaceae</taxon>
        <taxon>Actinokineospora</taxon>
    </lineage>
</organism>
<dbReference type="Pfam" id="PF13649">
    <property type="entry name" value="Methyltransf_25"/>
    <property type="match status" value="1"/>
</dbReference>
<feature type="domain" description="Methyltransferase" evidence="2">
    <location>
        <begin position="51"/>
        <end position="145"/>
    </location>
</feature>
<dbReference type="EMBL" id="FNJB01000005">
    <property type="protein sequence ID" value="SDO85037.1"/>
    <property type="molecule type" value="Genomic_DNA"/>
</dbReference>
<dbReference type="STRING" id="504798.SAMN05421871_102149"/>
<name>A0A1H0MXA8_9PSEU</name>
<evidence type="ECO:0000313" key="4">
    <source>
        <dbReference type="Proteomes" id="UP000199651"/>
    </source>
</evidence>
<dbReference type="PANTHER" id="PTHR43861">
    <property type="entry name" value="TRANS-ACONITATE 2-METHYLTRANSFERASE-RELATED"/>
    <property type="match status" value="1"/>
</dbReference>
<dbReference type="OrthoDB" id="9805171at2"/>
<dbReference type="RefSeq" id="WP_091374607.1">
    <property type="nucleotide sequence ID" value="NZ_FNDV01000002.1"/>
</dbReference>
<keyword evidence="3" id="KW-0489">Methyltransferase</keyword>
<protein>
    <submittedName>
        <fullName evidence="3">Methyltransferase domain-containing protein</fullName>
    </submittedName>
</protein>
<evidence type="ECO:0000256" key="1">
    <source>
        <dbReference type="ARBA" id="ARBA00022679"/>
    </source>
</evidence>
<dbReference type="Gene3D" id="3.40.50.150">
    <property type="entry name" value="Vaccinia Virus protein VP39"/>
    <property type="match status" value="1"/>
</dbReference>
<dbReference type="SUPFAM" id="SSF53335">
    <property type="entry name" value="S-adenosyl-L-methionine-dependent methyltransferases"/>
    <property type="match status" value="1"/>
</dbReference>
<gene>
    <name evidence="3" type="ORF">SAMN05192558_10599</name>
</gene>
<dbReference type="CDD" id="cd02440">
    <property type="entry name" value="AdoMet_MTases"/>
    <property type="match status" value="1"/>
</dbReference>
<dbReference type="GO" id="GO:0008168">
    <property type="term" value="F:methyltransferase activity"/>
    <property type="evidence" value="ECO:0007669"/>
    <property type="project" value="UniProtKB-KW"/>
</dbReference>
<proteinExistence type="predicted"/>
<reference evidence="4" key="1">
    <citation type="submission" date="2016-10" db="EMBL/GenBank/DDBJ databases">
        <authorList>
            <person name="Varghese N."/>
            <person name="Submissions S."/>
        </authorList>
    </citation>
    <scope>NUCLEOTIDE SEQUENCE [LARGE SCALE GENOMIC DNA]</scope>
    <source>
        <strain evidence="4">IBRC-M 10655</strain>
    </source>
</reference>
<dbReference type="Proteomes" id="UP000199651">
    <property type="component" value="Unassembled WGS sequence"/>
</dbReference>
<dbReference type="GO" id="GO:0032259">
    <property type="term" value="P:methylation"/>
    <property type="evidence" value="ECO:0007669"/>
    <property type="project" value="UniProtKB-KW"/>
</dbReference>
<accession>A0A1H0MXA8</accession>